<evidence type="ECO:0000256" key="1">
    <source>
        <dbReference type="SAM" id="Phobius"/>
    </source>
</evidence>
<feature type="transmembrane region" description="Helical" evidence="1">
    <location>
        <begin position="73"/>
        <end position="94"/>
    </location>
</feature>
<keyword evidence="1" id="KW-0812">Transmembrane</keyword>
<proteinExistence type="predicted"/>
<dbReference type="RefSeq" id="WP_060928552.1">
    <property type="nucleotide sequence ID" value="NZ_FNSQ01000005.1"/>
</dbReference>
<accession>A0A1H4QT74</accession>
<dbReference type="Proteomes" id="UP000183750">
    <property type="component" value="Unassembled WGS sequence"/>
</dbReference>
<keyword evidence="1" id="KW-0472">Membrane</keyword>
<evidence type="ECO:0000313" key="2">
    <source>
        <dbReference type="EMBL" id="SEC22752.1"/>
    </source>
</evidence>
<evidence type="ECO:0000313" key="3">
    <source>
        <dbReference type="Proteomes" id="UP000183750"/>
    </source>
</evidence>
<dbReference type="OrthoDB" id="5061470at2"/>
<sequence length="256" mass="27137">MYELSALGLSAVQEDEWRDYFGRGRAFAARLDRDAVRRRMRVNAVVIGVASVVLAFAAAGLFAVLFLHFGGPVTVLLFALLVIAAGILLLRFALLRRRLRGGPVSGDDYLVVSAEGIRLAGHVDLPWSSVIGGVGFDDRDAAVPFLRGPAAAVERAAGRVQSEFVLGVRGVRALRDAAPRELHGLFEVLGSHGGIRVPIDTMVAPENVRASLAAICIAGLRAGVDVEVTSDRATIYTRTVALLGPEKSAPSTSGQE</sequence>
<keyword evidence="3" id="KW-1185">Reference proteome</keyword>
<feature type="transmembrane region" description="Helical" evidence="1">
    <location>
        <begin position="42"/>
        <end position="67"/>
    </location>
</feature>
<protein>
    <submittedName>
        <fullName evidence="2">Uncharacterized protein</fullName>
    </submittedName>
</protein>
<reference evidence="3" key="1">
    <citation type="submission" date="2016-10" db="EMBL/GenBank/DDBJ databases">
        <authorList>
            <person name="Varghese N."/>
            <person name="Submissions S."/>
        </authorList>
    </citation>
    <scope>NUCLEOTIDE SEQUENCE [LARGE SCALE GENOMIC DNA]</scope>
    <source>
        <strain evidence="3">DSM 16089</strain>
    </source>
</reference>
<gene>
    <name evidence="2" type="ORF">SAMN04489807_3192</name>
</gene>
<organism evidence="2 3">
    <name type="scientific">Microbacterium hydrocarbonoxydans</name>
    <dbReference type="NCBI Taxonomy" id="273678"/>
    <lineage>
        <taxon>Bacteria</taxon>
        <taxon>Bacillati</taxon>
        <taxon>Actinomycetota</taxon>
        <taxon>Actinomycetes</taxon>
        <taxon>Micrococcales</taxon>
        <taxon>Microbacteriaceae</taxon>
        <taxon>Microbacterium</taxon>
    </lineage>
</organism>
<name>A0A1H4QT74_9MICO</name>
<dbReference type="AlphaFoldDB" id="A0A1H4QT74"/>
<keyword evidence="1" id="KW-1133">Transmembrane helix</keyword>
<dbReference type="EMBL" id="FNSQ01000005">
    <property type="protein sequence ID" value="SEC22752.1"/>
    <property type="molecule type" value="Genomic_DNA"/>
</dbReference>